<organism evidence="3 4">
    <name type="scientific">Phytoactinopolyspora mesophila</name>
    <dbReference type="NCBI Taxonomy" id="2650750"/>
    <lineage>
        <taxon>Bacteria</taxon>
        <taxon>Bacillati</taxon>
        <taxon>Actinomycetota</taxon>
        <taxon>Actinomycetes</taxon>
        <taxon>Jiangellales</taxon>
        <taxon>Jiangellaceae</taxon>
        <taxon>Phytoactinopolyspora</taxon>
    </lineage>
</organism>
<feature type="region of interest" description="Disordered" evidence="2">
    <location>
        <begin position="1"/>
        <end position="24"/>
    </location>
</feature>
<dbReference type="Gene3D" id="3.30.420.40">
    <property type="match status" value="4"/>
</dbReference>
<feature type="region of interest" description="Disordered" evidence="2">
    <location>
        <begin position="386"/>
        <end position="410"/>
    </location>
</feature>
<dbReference type="Proteomes" id="UP000460435">
    <property type="component" value="Unassembled WGS sequence"/>
</dbReference>
<sequence>MARSASRSGRRRTPDPRPSTGGDRSLLRRINAAAALSRIRQGPATVAQVADAVGVSRTAAQQIVDELVGLRWVSEDGSAGNTPPRIGPAPRYYRFRAEAGYVAGVDIGRHRVSTKLADLSGAVVAAASRPVAIDAPVAARFDAVRDLVESCLTRARVRSSQLWTLAVGSRGVVHDGRVIYVGEFPGWSGINLVDTVSEMFDRPVVADNDCNLAAMAEHWAGAAKDVDDVVCIEVGRAIGAGVMIGGRVLHGFGGYAGELHHLPFNGWLHAAEHLDADPRHASDIKAVFDAAREGDAVAASAVDKYSRVLAEGIATICAVVDPQLVVLGGAVSESGDTLLEPVRRHLEQFTARMPRIQLSTLGADAVALGAVRAALDHVDTLVTAATDRRGDLPPPQRRVIQPRAQQRRGA</sequence>
<keyword evidence="4" id="KW-1185">Reference proteome</keyword>
<gene>
    <name evidence="3" type="ORF">F7O44_17345</name>
</gene>
<evidence type="ECO:0000256" key="1">
    <source>
        <dbReference type="ARBA" id="ARBA00006479"/>
    </source>
</evidence>
<dbReference type="PANTHER" id="PTHR18964">
    <property type="entry name" value="ROK (REPRESSOR, ORF, KINASE) FAMILY"/>
    <property type="match status" value="1"/>
</dbReference>
<name>A0A7K3M685_9ACTN</name>
<dbReference type="PANTHER" id="PTHR18964:SF149">
    <property type="entry name" value="BIFUNCTIONAL UDP-N-ACETYLGLUCOSAMINE 2-EPIMERASE_N-ACETYLMANNOSAMINE KINASE"/>
    <property type="match status" value="1"/>
</dbReference>
<comment type="caution">
    <text evidence="3">The sequence shown here is derived from an EMBL/GenBank/DDBJ whole genome shotgun (WGS) entry which is preliminary data.</text>
</comment>
<dbReference type="Gene3D" id="1.10.10.10">
    <property type="entry name" value="Winged helix-like DNA-binding domain superfamily/Winged helix DNA-binding domain"/>
    <property type="match status" value="1"/>
</dbReference>
<dbReference type="SUPFAM" id="SSF53067">
    <property type="entry name" value="Actin-like ATPase domain"/>
    <property type="match status" value="1"/>
</dbReference>
<reference evidence="3 4" key="1">
    <citation type="submission" date="2019-11" db="EMBL/GenBank/DDBJ databases">
        <authorList>
            <person name="Li X.-J."/>
            <person name="Feng X.-M."/>
        </authorList>
    </citation>
    <scope>NUCLEOTIDE SEQUENCE [LARGE SCALE GENOMIC DNA]</scope>
    <source>
        <strain evidence="3 4">XMNu-373</strain>
    </source>
</reference>
<proteinExistence type="inferred from homology"/>
<dbReference type="InterPro" id="IPR043129">
    <property type="entry name" value="ATPase_NBD"/>
</dbReference>
<dbReference type="InterPro" id="IPR036388">
    <property type="entry name" value="WH-like_DNA-bd_sf"/>
</dbReference>
<dbReference type="AlphaFoldDB" id="A0A7K3M685"/>
<comment type="similarity">
    <text evidence="1">Belongs to the ROK (NagC/XylR) family.</text>
</comment>
<evidence type="ECO:0000313" key="3">
    <source>
        <dbReference type="EMBL" id="NDL58839.1"/>
    </source>
</evidence>
<dbReference type="InterPro" id="IPR000600">
    <property type="entry name" value="ROK"/>
</dbReference>
<dbReference type="Pfam" id="PF00480">
    <property type="entry name" value="ROK"/>
    <property type="match status" value="2"/>
</dbReference>
<accession>A0A7K3M685</accession>
<dbReference type="EMBL" id="WLZY01000006">
    <property type="protein sequence ID" value="NDL58839.1"/>
    <property type="molecule type" value="Genomic_DNA"/>
</dbReference>
<evidence type="ECO:0000256" key="2">
    <source>
        <dbReference type="SAM" id="MobiDB-lite"/>
    </source>
</evidence>
<protein>
    <submittedName>
        <fullName evidence="3">ROK family protein</fullName>
    </submittedName>
</protein>
<evidence type="ECO:0000313" key="4">
    <source>
        <dbReference type="Proteomes" id="UP000460435"/>
    </source>
</evidence>